<dbReference type="EMBL" id="UGGP01000001">
    <property type="protein sequence ID" value="STO08082.1"/>
    <property type="molecule type" value="Genomic_DNA"/>
</dbReference>
<organism evidence="1 2">
    <name type="scientific">Exiguobacterium aurantiacum</name>
    <dbReference type="NCBI Taxonomy" id="33987"/>
    <lineage>
        <taxon>Bacteria</taxon>
        <taxon>Bacillati</taxon>
        <taxon>Bacillota</taxon>
        <taxon>Bacilli</taxon>
        <taxon>Bacillales</taxon>
        <taxon>Bacillales Family XII. Incertae Sedis</taxon>
        <taxon>Exiguobacterium</taxon>
    </lineage>
</organism>
<accession>A0A377FTD4</accession>
<protein>
    <submittedName>
        <fullName evidence="1">Uncharacterized protein</fullName>
    </submittedName>
</protein>
<gene>
    <name evidence="1" type="ORF">NCTC13163_01449</name>
</gene>
<name>A0A377FTD4_9BACL</name>
<dbReference type="Proteomes" id="UP000254060">
    <property type="component" value="Unassembled WGS sequence"/>
</dbReference>
<sequence length="90" mass="10172">MPTRIPINKATSGIKFFGMLNDCFTTSFNPMMTGAMSFRKEFFKVNIYEVADVIKQEFDQTLEITKLAQAEEYNRTLQILSESEAAASSS</sequence>
<dbReference type="AlphaFoldDB" id="A0A377FTD4"/>
<proteinExistence type="predicted"/>
<reference evidence="1 2" key="1">
    <citation type="submission" date="2018-06" db="EMBL/GenBank/DDBJ databases">
        <authorList>
            <consortium name="Pathogen Informatics"/>
            <person name="Doyle S."/>
        </authorList>
    </citation>
    <scope>NUCLEOTIDE SEQUENCE [LARGE SCALE GENOMIC DNA]</scope>
    <source>
        <strain evidence="1 2">NCTC13163</strain>
    </source>
</reference>
<evidence type="ECO:0000313" key="2">
    <source>
        <dbReference type="Proteomes" id="UP000254060"/>
    </source>
</evidence>
<evidence type="ECO:0000313" key="1">
    <source>
        <dbReference type="EMBL" id="STO08082.1"/>
    </source>
</evidence>